<gene>
    <name evidence="5" type="ORF">IAB98_05870</name>
</gene>
<proteinExistence type="predicted"/>
<evidence type="ECO:0000256" key="1">
    <source>
        <dbReference type="ARBA" id="ARBA00022448"/>
    </source>
</evidence>
<dbReference type="AlphaFoldDB" id="A0A9D1EJF0"/>
<keyword evidence="2" id="KW-0547">Nucleotide-binding</keyword>
<evidence type="ECO:0000259" key="4">
    <source>
        <dbReference type="PROSITE" id="PS50893"/>
    </source>
</evidence>
<dbReference type="GO" id="GO:0005524">
    <property type="term" value="F:ATP binding"/>
    <property type="evidence" value="ECO:0007669"/>
    <property type="project" value="UniProtKB-KW"/>
</dbReference>
<dbReference type="Proteomes" id="UP000886841">
    <property type="component" value="Unassembled WGS sequence"/>
</dbReference>
<name>A0A9D1EJF0_9FIRM</name>
<organism evidence="5 6">
    <name type="scientific">Candidatus Egerieimonas intestinavium</name>
    <dbReference type="NCBI Taxonomy" id="2840777"/>
    <lineage>
        <taxon>Bacteria</taxon>
        <taxon>Bacillati</taxon>
        <taxon>Bacillota</taxon>
        <taxon>Clostridia</taxon>
        <taxon>Lachnospirales</taxon>
        <taxon>Lachnospiraceae</taxon>
        <taxon>Lachnospiraceae incertae sedis</taxon>
        <taxon>Candidatus Egerieimonas</taxon>
    </lineage>
</organism>
<accession>A0A9D1EJF0</accession>
<dbReference type="InterPro" id="IPR003593">
    <property type="entry name" value="AAA+_ATPase"/>
</dbReference>
<keyword evidence="1" id="KW-0813">Transport</keyword>
<evidence type="ECO:0000313" key="5">
    <source>
        <dbReference type="EMBL" id="HIR92926.1"/>
    </source>
</evidence>
<dbReference type="PANTHER" id="PTHR42939">
    <property type="entry name" value="ABC TRANSPORTER ATP-BINDING PROTEIN ALBC-RELATED"/>
    <property type="match status" value="1"/>
</dbReference>
<dbReference type="InterPro" id="IPR003439">
    <property type="entry name" value="ABC_transporter-like_ATP-bd"/>
</dbReference>
<dbReference type="SMART" id="SM00382">
    <property type="entry name" value="AAA"/>
    <property type="match status" value="1"/>
</dbReference>
<evidence type="ECO:0000256" key="3">
    <source>
        <dbReference type="ARBA" id="ARBA00022840"/>
    </source>
</evidence>
<evidence type="ECO:0000313" key="6">
    <source>
        <dbReference type="Proteomes" id="UP000886841"/>
    </source>
</evidence>
<feature type="domain" description="ABC transporter" evidence="4">
    <location>
        <begin position="2"/>
        <end position="227"/>
    </location>
</feature>
<dbReference type="PROSITE" id="PS50893">
    <property type="entry name" value="ABC_TRANSPORTER_2"/>
    <property type="match status" value="1"/>
</dbReference>
<dbReference type="InterPro" id="IPR027417">
    <property type="entry name" value="P-loop_NTPase"/>
</dbReference>
<sequence length="300" mass="34236">MIQAEGISKSFGEIQAVTHLSAQIREGEVFGLVGSNGAGKSTFLRMVSGVLKPDEGELLVDEEPVYEQEQVKGKLFLIPDEHYFFPNSNPEEMMDYYAMVYPAFDREKFNKWMERFQLDRKRKLNTFSKGMKKQVSVLLGICANTKYLLCDETFDGLDPVMRQAVKSLFAEEMLNRSFTPVVASHNLRELEDICDHVGLLHKGGMLVSRDLEDMKLNIHKVQCVIREPEREEALLAALQVLHMEKRGSLLVLTARGKREEILRQVEEANPLFSEILPLTLEEIFISETEVAGYDIKSLLF</sequence>
<dbReference type="CDD" id="cd03230">
    <property type="entry name" value="ABC_DR_subfamily_A"/>
    <property type="match status" value="1"/>
</dbReference>
<protein>
    <submittedName>
        <fullName evidence="5">ABC transporter ATP-binding protein</fullName>
    </submittedName>
</protein>
<dbReference type="Pfam" id="PF00005">
    <property type="entry name" value="ABC_tran"/>
    <property type="match status" value="1"/>
</dbReference>
<dbReference type="Gene3D" id="3.40.50.300">
    <property type="entry name" value="P-loop containing nucleotide triphosphate hydrolases"/>
    <property type="match status" value="1"/>
</dbReference>
<dbReference type="InterPro" id="IPR051782">
    <property type="entry name" value="ABC_Transporter_VariousFunc"/>
</dbReference>
<reference evidence="5" key="2">
    <citation type="journal article" date="2021" name="PeerJ">
        <title>Extensive microbial diversity within the chicken gut microbiome revealed by metagenomics and culture.</title>
        <authorList>
            <person name="Gilroy R."/>
            <person name="Ravi A."/>
            <person name="Getino M."/>
            <person name="Pursley I."/>
            <person name="Horton D.L."/>
            <person name="Alikhan N.F."/>
            <person name="Baker D."/>
            <person name="Gharbi K."/>
            <person name="Hall N."/>
            <person name="Watson M."/>
            <person name="Adriaenssens E.M."/>
            <person name="Foster-Nyarko E."/>
            <person name="Jarju S."/>
            <person name="Secka A."/>
            <person name="Antonio M."/>
            <person name="Oren A."/>
            <person name="Chaudhuri R.R."/>
            <person name="La Ragione R."/>
            <person name="Hildebrand F."/>
            <person name="Pallen M.J."/>
        </authorList>
    </citation>
    <scope>NUCLEOTIDE SEQUENCE</scope>
    <source>
        <strain evidence="5">ChiSxjej1B13-7041</strain>
    </source>
</reference>
<keyword evidence="3 5" id="KW-0067">ATP-binding</keyword>
<dbReference type="SUPFAM" id="SSF52540">
    <property type="entry name" value="P-loop containing nucleoside triphosphate hydrolases"/>
    <property type="match status" value="1"/>
</dbReference>
<dbReference type="EMBL" id="DVHU01000054">
    <property type="protein sequence ID" value="HIR92926.1"/>
    <property type="molecule type" value="Genomic_DNA"/>
</dbReference>
<comment type="caution">
    <text evidence="5">The sequence shown here is derived from an EMBL/GenBank/DDBJ whole genome shotgun (WGS) entry which is preliminary data.</text>
</comment>
<reference evidence="5" key="1">
    <citation type="submission" date="2020-10" db="EMBL/GenBank/DDBJ databases">
        <authorList>
            <person name="Gilroy R."/>
        </authorList>
    </citation>
    <scope>NUCLEOTIDE SEQUENCE</scope>
    <source>
        <strain evidence="5">ChiSxjej1B13-7041</strain>
    </source>
</reference>
<dbReference type="GO" id="GO:0016887">
    <property type="term" value="F:ATP hydrolysis activity"/>
    <property type="evidence" value="ECO:0007669"/>
    <property type="project" value="InterPro"/>
</dbReference>
<dbReference type="PANTHER" id="PTHR42939:SF1">
    <property type="entry name" value="ABC TRANSPORTER ATP-BINDING PROTEIN ALBC-RELATED"/>
    <property type="match status" value="1"/>
</dbReference>
<evidence type="ECO:0000256" key="2">
    <source>
        <dbReference type="ARBA" id="ARBA00022741"/>
    </source>
</evidence>